<sequence length="477" mass="53008">MASHKIGDRIRAWGYDFTWTAEHMSPEQLHPLKYSYDVLAADCLDRFDELVPSLPLRSRSKPKTGSSSTEPAVQPGTESPETTSCPHPDFYDLLQKHAPHDKTLRRLLDEVNTVPPWVDWAQIERGQKVFYRYAGPSIVSLTFHSLLGGMGARRVVETLTRTGGFGIKVARRRLLETFQHVLDVSESLDAIKPGGRGFASTLRVRFLHASVQRRILRLAARDPSYYDVSSLGIPISDLDAVSTALAFSASTIWVGFPRQGIHLRPSEVADYLALWRYVAYLLGTPDSFLSSPSLAKAAMESIVLAEVDPTTTSQILANNIITALADKPPTYASADFLRAEARWLNGSDLADRLAVPRPPVYYTLLVAGQCLFFMVLCYVRRAVTSWDERGIARLRRILRDVTLDQMGGKEAMHAFRYLPELGKLTTSVEEKDTDDKTFSGPFSRQGVERRNLVSVLVGLVGVGLATWLCGRLVTAVV</sequence>
<feature type="transmembrane region" description="Helical" evidence="2">
    <location>
        <begin position="452"/>
        <end position="473"/>
    </location>
</feature>
<evidence type="ECO:0000313" key="4">
    <source>
        <dbReference type="EMBL" id="KAK1754603.1"/>
    </source>
</evidence>
<accession>A0AAJ0F8Q5</accession>
<gene>
    <name evidence="4" type="ORF">QBC47DRAFT_324644</name>
</gene>
<dbReference type="PANTHER" id="PTHR37539">
    <property type="entry name" value="SECRETED PROTEIN-RELATED"/>
    <property type="match status" value="1"/>
</dbReference>
<proteinExistence type="predicted"/>
<feature type="compositionally biased region" description="Polar residues" evidence="1">
    <location>
        <begin position="63"/>
        <end position="85"/>
    </location>
</feature>
<evidence type="ECO:0000313" key="5">
    <source>
        <dbReference type="Proteomes" id="UP001239445"/>
    </source>
</evidence>
<keyword evidence="2" id="KW-1133">Transmembrane helix</keyword>
<feature type="domain" description="ER-bound oxygenase mpaB/mpaB'/Rubber oxygenase catalytic" evidence="3">
    <location>
        <begin position="169"/>
        <end position="358"/>
    </location>
</feature>
<dbReference type="PANTHER" id="PTHR37539:SF1">
    <property type="entry name" value="ER-BOUND OXYGENASE MPAB_MPAB'_RUBBER OXYGENASE CATALYTIC DOMAIN-CONTAINING PROTEIN"/>
    <property type="match status" value="1"/>
</dbReference>
<keyword evidence="5" id="KW-1185">Reference proteome</keyword>
<dbReference type="GO" id="GO:0016491">
    <property type="term" value="F:oxidoreductase activity"/>
    <property type="evidence" value="ECO:0007669"/>
    <property type="project" value="InterPro"/>
</dbReference>
<evidence type="ECO:0000256" key="1">
    <source>
        <dbReference type="SAM" id="MobiDB-lite"/>
    </source>
</evidence>
<protein>
    <submittedName>
        <fullName evidence="4">Tat pathway signal sequence</fullName>
    </submittedName>
</protein>
<comment type="caution">
    <text evidence="4">The sequence shown here is derived from an EMBL/GenBank/DDBJ whole genome shotgun (WGS) entry which is preliminary data.</text>
</comment>
<feature type="transmembrane region" description="Helical" evidence="2">
    <location>
        <begin position="360"/>
        <end position="379"/>
    </location>
</feature>
<dbReference type="InterPro" id="IPR018713">
    <property type="entry name" value="MPAB/Lcp_cat_dom"/>
</dbReference>
<feature type="region of interest" description="Disordered" evidence="1">
    <location>
        <begin position="55"/>
        <end position="87"/>
    </location>
</feature>
<name>A0AAJ0F8Q5_9PEZI</name>
<dbReference type="AlphaFoldDB" id="A0AAJ0F8Q5"/>
<keyword evidence="2" id="KW-0472">Membrane</keyword>
<evidence type="ECO:0000256" key="2">
    <source>
        <dbReference type="SAM" id="Phobius"/>
    </source>
</evidence>
<evidence type="ECO:0000259" key="3">
    <source>
        <dbReference type="Pfam" id="PF09995"/>
    </source>
</evidence>
<organism evidence="4 5">
    <name type="scientific">Echria macrotheca</name>
    <dbReference type="NCBI Taxonomy" id="438768"/>
    <lineage>
        <taxon>Eukaryota</taxon>
        <taxon>Fungi</taxon>
        <taxon>Dikarya</taxon>
        <taxon>Ascomycota</taxon>
        <taxon>Pezizomycotina</taxon>
        <taxon>Sordariomycetes</taxon>
        <taxon>Sordariomycetidae</taxon>
        <taxon>Sordariales</taxon>
        <taxon>Schizotheciaceae</taxon>
        <taxon>Echria</taxon>
    </lineage>
</organism>
<dbReference type="InterPro" id="IPR037473">
    <property type="entry name" value="Lcp-like"/>
</dbReference>
<dbReference type="Proteomes" id="UP001239445">
    <property type="component" value="Unassembled WGS sequence"/>
</dbReference>
<dbReference type="EMBL" id="MU839835">
    <property type="protein sequence ID" value="KAK1754603.1"/>
    <property type="molecule type" value="Genomic_DNA"/>
</dbReference>
<reference evidence="4" key="1">
    <citation type="submission" date="2023-06" db="EMBL/GenBank/DDBJ databases">
        <title>Genome-scale phylogeny and comparative genomics of the fungal order Sordariales.</title>
        <authorList>
            <consortium name="Lawrence Berkeley National Laboratory"/>
            <person name="Hensen N."/>
            <person name="Bonometti L."/>
            <person name="Westerberg I."/>
            <person name="Brannstrom I.O."/>
            <person name="Guillou S."/>
            <person name="Cros-Aarteil S."/>
            <person name="Calhoun S."/>
            <person name="Haridas S."/>
            <person name="Kuo A."/>
            <person name="Mondo S."/>
            <person name="Pangilinan J."/>
            <person name="Riley R."/>
            <person name="Labutti K."/>
            <person name="Andreopoulos B."/>
            <person name="Lipzen A."/>
            <person name="Chen C."/>
            <person name="Yanf M."/>
            <person name="Daum C."/>
            <person name="Ng V."/>
            <person name="Clum A."/>
            <person name="Steindorff A."/>
            <person name="Ohm R."/>
            <person name="Martin F."/>
            <person name="Silar P."/>
            <person name="Natvig D."/>
            <person name="Lalanne C."/>
            <person name="Gautier V."/>
            <person name="Ament-Velasquez S.L."/>
            <person name="Kruys A."/>
            <person name="Hutchinson M.I."/>
            <person name="Powell A.J."/>
            <person name="Barry K."/>
            <person name="Miller A.N."/>
            <person name="Grigoriev I.V."/>
            <person name="Debuchy R."/>
            <person name="Gladieux P."/>
            <person name="Thoren M.H."/>
            <person name="Johannesson H."/>
        </authorList>
    </citation>
    <scope>NUCLEOTIDE SEQUENCE</scope>
    <source>
        <strain evidence="4">PSN4</strain>
    </source>
</reference>
<dbReference type="Pfam" id="PF09995">
    <property type="entry name" value="MPAB_Lcp_cat"/>
    <property type="match status" value="1"/>
</dbReference>
<keyword evidence="2" id="KW-0812">Transmembrane</keyword>